<organism evidence="6 7">
    <name type="scientific">Hericium alpestre</name>
    <dbReference type="NCBI Taxonomy" id="135208"/>
    <lineage>
        <taxon>Eukaryota</taxon>
        <taxon>Fungi</taxon>
        <taxon>Dikarya</taxon>
        <taxon>Basidiomycota</taxon>
        <taxon>Agaricomycotina</taxon>
        <taxon>Agaricomycetes</taxon>
        <taxon>Russulales</taxon>
        <taxon>Hericiaceae</taxon>
        <taxon>Hericium</taxon>
    </lineage>
</organism>
<keyword evidence="3" id="KW-0862">Zinc</keyword>
<dbReference type="Pfam" id="PF01753">
    <property type="entry name" value="zf-MYND"/>
    <property type="match status" value="1"/>
</dbReference>
<dbReference type="SUPFAM" id="SSF144232">
    <property type="entry name" value="HIT/MYND zinc finger-like"/>
    <property type="match status" value="1"/>
</dbReference>
<evidence type="ECO:0000256" key="4">
    <source>
        <dbReference type="PROSITE-ProRule" id="PRU00134"/>
    </source>
</evidence>
<dbReference type="EMBL" id="SFCI01000989">
    <property type="protein sequence ID" value="TFY77154.1"/>
    <property type="molecule type" value="Genomic_DNA"/>
</dbReference>
<name>A0A4Y9ZSA4_9AGAM</name>
<reference evidence="6 7" key="1">
    <citation type="submission" date="2019-02" db="EMBL/GenBank/DDBJ databases">
        <title>Genome sequencing of the rare red list fungi Hericium alpestre (H. flagellum).</title>
        <authorList>
            <person name="Buettner E."/>
            <person name="Kellner H."/>
        </authorList>
    </citation>
    <scope>NUCLEOTIDE SEQUENCE [LARGE SCALE GENOMIC DNA]</scope>
    <source>
        <strain evidence="6 7">DSM 108284</strain>
    </source>
</reference>
<dbReference type="PROSITE" id="PS01360">
    <property type="entry name" value="ZF_MYND_1"/>
    <property type="match status" value="1"/>
</dbReference>
<keyword evidence="2 4" id="KW-0863">Zinc-finger</keyword>
<dbReference type="Gene3D" id="6.10.140.2220">
    <property type="match status" value="1"/>
</dbReference>
<dbReference type="PROSITE" id="PS50865">
    <property type="entry name" value="ZF_MYND_2"/>
    <property type="match status" value="1"/>
</dbReference>
<sequence length="233" mass="26619">MSTPVSEQEKCSYCQKVYGRANLRKCSKCKFVRYCSKDCQAKAWPTHKASCVVTAQLHAQLQEDPERKAKNDALSRWIVLWKSSINQCALTALNLANNPAEDHLATHNVVIEIEPLPNPRHRANWFRMTGGSVMNNEEWVQRMREKRMDESVIEDWVKDKRGNGTVRIIISTSEGFMRFLYFSLLDKGASWRRVDPVVSNDLAAMWAESLAFAFEDEKGLALFPKDPIDVPVA</sequence>
<dbReference type="OrthoDB" id="9922773at2759"/>
<evidence type="ECO:0000256" key="1">
    <source>
        <dbReference type="ARBA" id="ARBA00022723"/>
    </source>
</evidence>
<proteinExistence type="predicted"/>
<keyword evidence="7" id="KW-1185">Reference proteome</keyword>
<protein>
    <recommendedName>
        <fullName evidence="5">MYND-type domain-containing protein</fullName>
    </recommendedName>
</protein>
<evidence type="ECO:0000256" key="3">
    <source>
        <dbReference type="ARBA" id="ARBA00022833"/>
    </source>
</evidence>
<dbReference type="GO" id="GO:0008270">
    <property type="term" value="F:zinc ion binding"/>
    <property type="evidence" value="ECO:0007669"/>
    <property type="project" value="UniProtKB-KW"/>
</dbReference>
<gene>
    <name evidence="6" type="ORF">EWM64_g6857</name>
</gene>
<dbReference type="STRING" id="135208.A0A4Y9ZSA4"/>
<dbReference type="AlphaFoldDB" id="A0A4Y9ZSA4"/>
<comment type="caution">
    <text evidence="6">The sequence shown here is derived from an EMBL/GenBank/DDBJ whole genome shotgun (WGS) entry which is preliminary data.</text>
</comment>
<evidence type="ECO:0000313" key="7">
    <source>
        <dbReference type="Proteomes" id="UP000298061"/>
    </source>
</evidence>
<dbReference type="Proteomes" id="UP000298061">
    <property type="component" value="Unassembled WGS sequence"/>
</dbReference>
<dbReference type="InterPro" id="IPR002893">
    <property type="entry name" value="Znf_MYND"/>
</dbReference>
<evidence type="ECO:0000259" key="5">
    <source>
        <dbReference type="PROSITE" id="PS50865"/>
    </source>
</evidence>
<evidence type="ECO:0000256" key="2">
    <source>
        <dbReference type="ARBA" id="ARBA00022771"/>
    </source>
</evidence>
<evidence type="ECO:0000313" key="6">
    <source>
        <dbReference type="EMBL" id="TFY77154.1"/>
    </source>
</evidence>
<keyword evidence="1" id="KW-0479">Metal-binding</keyword>
<accession>A0A4Y9ZSA4</accession>
<feature type="domain" description="MYND-type" evidence="5">
    <location>
        <begin position="11"/>
        <end position="51"/>
    </location>
</feature>